<organism evidence="3 4">
    <name type="scientific">Seohaeicola nanhaiensis</name>
    <dbReference type="NCBI Taxonomy" id="1387282"/>
    <lineage>
        <taxon>Bacteria</taxon>
        <taxon>Pseudomonadati</taxon>
        <taxon>Pseudomonadota</taxon>
        <taxon>Alphaproteobacteria</taxon>
        <taxon>Rhodobacterales</taxon>
        <taxon>Roseobacteraceae</taxon>
        <taxon>Seohaeicola</taxon>
    </lineage>
</organism>
<proteinExistence type="predicted"/>
<protein>
    <submittedName>
        <fullName evidence="3">Alpha/beta fold hydrolase</fullName>
    </submittedName>
</protein>
<dbReference type="PANTHER" id="PTHR43798:SF31">
    <property type="entry name" value="AB HYDROLASE SUPERFAMILY PROTEIN YCLE"/>
    <property type="match status" value="1"/>
</dbReference>
<reference evidence="4" key="1">
    <citation type="journal article" date="2019" name="Int. J. Syst. Evol. Microbiol.">
        <title>The Global Catalogue of Microorganisms (GCM) 10K type strain sequencing project: providing services to taxonomists for standard genome sequencing and annotation.</title>
        <authorList>
            <consortium name="The Broad Institute Genomics Platform"/>
            <consortium name="The Broad Institute Genome Sequencing Center for Infectious Disease"/>
            <person name="Wu L."/>
            <person name="Ma J."/>
        </authorList>
    </citation>
    <scope>NUCLEOTIDE SEQUENCE [LARGE SCALE GENOMIC DNA]</scope>
    <source>
        <strain evidence="4">CGMCC 4.7283</strain>
    </source>
</reference>
<dbReference type="Gene3D" id="3.40.50.1820">
    <property type="entry name" value="alpha/beta hydrolase"/>
    <property type="match status" value="1"/>
</dbReference>
<dbReference type="RefSeq" id="WP_380718790.1">
    <property type="nucleotide sequence ID" value="NZ_JBHSGI010000024.1"/>
</dbReference>
<evidence type="ECO:0000313" key="3">
    <source>
        <dbReference type="EMBL" id="MFC4670122.1"/>
    </source>
</evidence>
<dbReference type="PANTHER" id="PTHR43798">
    <property type="entry name" value="MONOACYLGLYCEROL LIPASE"/>
    <property type="match status" value="1"/>
</dbReference>
<dbReference type="InterPro" id="IPR050266">
    <property type="entry name" value="AB_hydrolase_sf"/>
</dbReference>
<dbReference type="SUPFAM" id="SSF53474">
    <property type="entry name" value="alpha/beta-Hydrolases"/>
    <property type="match status" value="1"/>
</dbReference>
<evidence type="ECO:0000256" key="1">
    <source>
        <dbReference type="ARBA" id="ARBA00022801"/>
    </source>
</evidence>
<evidence type="ECO:0000259" key="2">
    <source>
        <dbReference type="Pfam" id="PF12697"/>
    </source>
</evidence>
<name>A0ABV9KIZ4_9RHOB</name>
<evidence type="ECO:0000313" key="4">
    <source>
        <dbReference type="Proteomes" id="UP001595973"/>
    </source>
</evidence>
<dbReference type="Proteomes" id="UP001595973">
    <property type="component" value="Unassembled WGS sequence"/>
</dbReference>
<feature type="domain" description="AB hydrolase-1" evidence="2">
    <location>
        <begin position="25"/>
        <end position="247"/>
    </location>
</feature>
<dbReference type="GO" id="GO:0016787">
    <property type="term" value="F:hydrolase activity"/>
    <property type="evidence" value="ECO:0007669"/>
    <property type="project" value="UniProtKB-KW"/>
</dbReference>
<gene>
    <name evidence="3" type="ORF">ACFO5X_16280</name>
</gene>
<keyword evidence="4" id="KW-1185">Reference proteome</keyword>
<dbReference type="EMBL" id="JBHSGI010000024">
    <property type="protein sequence ID" value="MFC4670122.1"/>
    <property type="molecule type" value="Genomic_DNA"/>
</dbReference>
<comment type="caution">
    <text evidence="3">The sequence shown here is derived from an EMBL/GenBank/DDBJ whole genome shotgun (WGS) entry which is preliminary data.</text>
</comment>
<dbReference type="Pfam" id="PF12697">
    <property type="entry name" value="Abhydrolase_6"/>
    <property type="match status" value="1"/>
</dbReference>
<keyword evidence="1 3" id="KW-0378">Hydrolase</keyword>
<sequence length="258" mass="26962">MIWTTRPRSDLGGLAAITAGEGPLVLLLHGVGLRAEAWNAQIDALSARYRVVAPDLPGHGGSAPVGIERLGAYTDAVARLLDEPALVVGHSMGALIALDLAGRYPDLVDGLAALNSVFRRSDSARAAVRARAETLDGQSVADPTPTLRRWFGETQSPERAACEAWLRGIDPEGYRAAYNVFARSDGPSSASLRALAVPALFMTGEAEPNSTPAMSRAMADLAPQGQAVIVPGAAHMLPMTHTEVVNAALLDLAADCLP</sequence>
<accession>A0ABV9KIZ4</accession>
<dbReference type="InterPro" id="IPR000073">
    <property type="entry name" value="AB_hydrolase_1"/>
</dbReference>
<dbReference type="InterPro" id="IPR029058">
    <property type="entry name" value="AB_hydrolase_fold"/>
</dbReference>